<dbReference type="PROSITE" id="PS50893">
    <property type="entry name" value="ABC_TRANSPORTER_2"/>
    <property type="match status" value="1"/>
</dbReference>
<accession>A0ABW4TA20</accession>
<feature type="domain" description="ABC transporter" evidence="5">
    <location>
        <begin position="7"/>
        <end position="225"/>
    </location>
</feature>
<name>A0ABW4TA20_9ACTN</name>
<dbReference type="Proteomes" id="UP001597368">
    <property type="component" value="Unassembled WGS sequence"/>
</dbReference>
<dbReference type="PANTHER" id="PTHR42734">
    <property type="entry name" value="METAL TRANSPORT SYSTEM ATP-BINDING PROTEIN TM_0124-RELATED"/>
    <property type="match status" value="1"/>
</dbReference>
<evidence type="ECO:0000256" key="4">
    <source>
        <dbReference type="ARBA" id="ARBA00022840"/>
    </source>
</evidence>
<dbReference type="InterPro" id="IPR027417">
    <property type="entry name" value="P-loop_NTPase"/>
</dbReference>
<dbReference type="Gene3D" id="3.40.50.300">
    <property type="entry name" value="P-loop containing nucleotide triphosphate hydrolases"/>
    <property type="match status" value="1"/>
</dbReference>
<protein>
    <submittedName>
        <fullName evidence="6">Zinc ABC transporter ATP-binding protein AztA</fullName>
    </submittedName>
</protein>
<gene>
    <name evidence="6" type="primary">aztA</name>
    <name evidence="6" type="ORF">ACFSKW_42825</name>
</gene>
<reference evidence="7" key="1">
    <citation type="journal article" date="2019" name="Int. J. Syst. Evol. Microbiol.">
        <title>The Global Catalogue of Microorganisms (GCM) 10K type strain sequencing project: providing services to taxonomists for standard genome sequencing and annotation.</title>
        <authorList>
            <consortium name="The Broad Institute Genomics Platform"/>
            <consortium name="The Broad Institute Genome Sequencing Center for Infectious Disease"/>
            <person name="Wu L."/>
            <person name="Ma J."/>
        </authorList>
    </citation>
    <scope>NUCLEOTIDE SEQUENCE [LARGE SCALE GENOMIC DNA]</scope>
    <source>
        <strain evidence="7">ICMP 6774ER</strain>
    </source>
</reference>
<evidence type="ECO:0000313" key="7">
    <source>
        <dbReference type="Proteomes" id="UP001597368"/>
    </source>
</evidence>
<dbReference type="GO" id="GO:0005524">
    <property type="term" value="F:ATP binding"/>
    <property type="evidence" value="ECO:0007669"/>
    <property type="project" value="UniProtKB-KW"/>
</dbReference>
<comment type="similarity">
    <text evidence="1">Belongs to the ABC transporter superfamily.</text>
</comment>
<comment type="caution">
    <text evidence="6">The sequence shown here is derived from an EMBL/GenBank/DDBJ whole genome shotgun (WGS) entry which is preliminary data.</text>
</comment>
<evidence type="ECO:0000259" key="5">
    <source>
        <dbReference type="PROSITE" id="PS50893"/>
    </source>
</evidence>
<keyword evidence="4 6" id="KW-0067">ATP-binding</keyword>
<dbReference type="SUPFAM" id="SSF52540">
    <property type="entry name" value="P-loop containing nucleoside triphosphate hydrolases"/>
    <property type="match status" value="1"/>
</dbReference>
<keyword evidence="7" id="KW-1185">Reference proteome</keyword>
<keyword evidence="2" id="KW-0813">Transport</keyword>
<dbReference type="InterPro" id="IPR003593">
    <property type="entry name" value="AAA+_ATPase"/>
</dbReference>
<organism evidence="6 7">
    <name type="scientific">Nonomuraea mangrovi</name>
    <dbReference type="NCBI Taxonomy" id="2316207"/>
    <lineage>
        <taxon>Bacteria</taxon>
        <taxon>Bacillati</taxon>
        <taxon>Actinomycetota</taxon>
        <taxon>Actinomycetes</taxon>
        <taxon>Streptosporangiales</taxon>
        <taxon>Streptosporangiaceae</taxon>
        <taxon>Nonomuraea</taxon>
    </lineage>
</organism>
<evidence type="ECO:0000256" key="3">
    <source>
        <dbReference type="ARBA" id="ARBA00022741"/>
    </source>
</evidence>
<dbReference type="InterPro" id="IPR047748">
    <property type="entry name" value="AztA-like"/>
</dbReference>
<evidence type="ECO:0000313" key="6">
    <source>
        <dbReference type="EMBL" id="MFD1938233.1"/>
    </source>
</evidence>
<dbReference type="Pfam" id="PF00005">
    <property type="entry name" value="ABC_tran"/>
    <property type="match status" value="1"/>
</dbReference>
<dbReference type="InterPro" id="IPR017871">
    <property type="entry name" value="ABC_transporter-like_CS"/>
</dbReference>
<dbReference type="InterPro" id="IPR003439">
    <property type="entry name" value="ABC_transporter-like_ATP-bd"/>
</dbReference>
<dbReference type="SMART" id="SM00382">
    <property type="entry name" value="AAA"/>
    <property type="match status" value="1"/>
</dbReference>
<dbReference type="EMBL" id="JBHUFV010000061">
    <property type="protein sequence ID" value="MFD1938233.1"/>
    <property type="molecule type" value="Genomic_DNA"/>
</dbReference>
<dbReference type="PANTHER" id="PTHR42734:SF5">
    <property type="entry name" value="IRON TRANSPORT SYSTEM ATP-BINDING PROTEIN HI_0361-RELATED"/>
    <property type="match status" value="1"/>
</dbReference>
<proteinExistence type="inferred from homology"/>
<dbReference type="RefSeq" id="WP_379580104.1">
    <property type="nucleotide sequence ID" value="NZ_JBHUFV010000061.1"/>
</dbReference>
<keyword evidence="3" id="KW-0547">Nucleotide-binding</keyword>
<dbReference type="NCBIfam" id="NF040873">
    <property type="entry name" value="AztA"/>
    <property type="match status" value="1"/>
</dbReference>
<dbReference type="InterPro" id="IPR050153">
    <property type="entry name" value="Metal_Ion_Import_ABC"/>
</dbReference>
<sequence length="225" mass="23680">MVDGEVVVIRDMTAGYGRKAVLRGLSARLPRSGVTAVVGPNGSGKSTLLGVLAGTVRPSRGGIERAPAGRPGYVVQRDAVSDALPITVRDTVAMGRWASRGLWRRLSAHDWSTVDDCMARLGVSELAERQLSALSGGQRQRVLLAQALAQEPGLLVLDEPATGLDPDARRHIAAVLDREKGRGVTVVHATHDLAMAMGADHCLLLRAGRLAAEGPPRDVLAPQAS</sequence>
<dbReference type="PROSITE" id="PS00211">
    <property type="entry name" value="ABC_TRANSPORTER_1"/>
    <property type="match status" value="1"/>
</dbReference>
<evidence type="ECO:0000256" key="1">
    <source>
        <dbReference type="ARBA" id="ARBA00005417"/>
    </source>
</evidence>
<evidence type="ECO:0000256" key="2">
    <source>
        <dbReference type="ARBA" id="ARBA00022448"/>
    </source>
</evidence>